<dbReference type="GeneID" id="65128360"/>
<dbReference type="InterPro" id="IPR010064">
    <property type="entry name" value="HK97-gp10_tail"/>
</dbReference>
<reference evidence="1 2" key="1">
    <citation type="submission" date="2020-07" db="EMBL/GenBank/DDBJ databases">
        <authorList>
            <person name="Bortz R.L."/>
            <person name="Bai C."/>
            <person name="Brody A."/>
            <person name="Douse D."/>
            <person name="Feder N.M."/>
            <person name="Fischer E."/>
            <person name="Kim I."/>
            <person name="Kornbau S."/>
            <person name="Malek C.E."/>
            <person name="Menendez J.A."/>
            <person name="Moore R.J."/>
            <person name="Pinkovsky V.I."/>
            <person name="Raghavan D."/>
            <person name="Reznik A.S."/>
            <person name="Sciarra A.R."/>
            <person name="Starinsky S.F."/>
            <person name="Vaughan O."/>
            <person name="Walker S.E."/>
            <person name="Wiemann J."/>
            <person name="Butela K.A."/>
            <person name="Garlena R.A."/>
            <person name="Russell D.A."/>
            <person name="Pope W.H."/>
            <person name="Jacobs-Sera D."/>
            <person name="Hatfull G.F."/>
        </authorList>
    </citation>
    <scope>NUCLEOTIDE SEQUENCE [LARGE SCALE GENOMIC DNA]</scope>
</reference>
<dbReference type="Proteomes" id="UP000516645">
    <property type="component" value="Segment"/>
</dbReference>
<keyword evidence="2" id="KW-1185">Reference proteome</keyword>
<evidence type="ECO:0000313" key="1">
    <source>
        <dbReference type="EMBL" id="QOC56028.1"/>
    </source>
</evidence>
<dbReference type="RefSeq" id="YP_010110070.1">
    <property type="nucleotide sequence ID" value="NC_055867.1"/>
</dbReference>
<name>A0A7L7SLG8_9CAUD</name>
<protein>
    <submittedName>
        <fullName evidence="1">Tail assembly chaperone</fullName>
    </submittedName>
</protein>
<dbReference type="Pfam" id="PF04883">
    <property type="entry name" value="HK97-gp10_like"/>
    <property type="match status" value="1"/>
</dbReference>
<evidence type="ECO:0000313" key="2">
    <source>
        <dbReference type="Proteomes" id="UP000516645"/>
    </source>
</evidence>
<accession>A0A7L7SLG8</accession>
<dbReference type="KEGG" id="vg:65128360"/>
<dbReference type="EMBL" id="MT771343">
    <property type="protein sequence ID" value="QOC56028.1"/>
    <property type="molecule type" value="Genomic_DNA"/>
</dbReference>
<organism evidence="1 2">
    <name type="scientific">Gordonia phage Clown</name>
    <dbReference type="NCBI Taxonomy" id="2759393"/>
    <lineage>
        <taxon>Viruses</taxon>
        <taxon>Duplodnaviria</taxon>
        <taxon>Heunggongvirae</taxon>
        <taxon>Uroviricota</taxon>
        <taxon>Caudoviricetes</taxon>
        <taxon>Stackebrandtviridae</taxon>
        <taxon>Frickvirinae</taxon>
        <taxon>Clownvirus</taxon>
        <taxon>Clownvirus clown</taxon>
    </lineage>
</organism>
<gene>
    <name evidence="1" type="primary">30</name>
    <name evidence="1" type="ORF">SEA_CLOWN_30</name>
</gene>
<sequence>MPVEIHHHTIDQDTRLAGERWGNRVGREVTNAAKRRAPVDEGTLRASIDYTLEWAPDSVHVTVGSPLDYAEYWHTGTGIYGPHGTPIVPVTRQALKFRWEPTAPGAKKQLPKEKRGWYFAKSVKGIEPNPFLIDALKDVMGTIDLLR</sequence>
<proteinExistence type="predicted"/>